<dbReference type="InterPro" id="IPR038770">
    <property type="entry name" value="Na+/solute_symporter_sf"/>
</dbReference>
<evidence type="ECO:0000256" key="5">
    <source>
        <dbReference type="SAM" id="Phobius"/>
    </source>
</evidence>
<evidence type="ECO:0000256" key="2">
    <source>
        <dbReference type="ARBA" id="ARBA00022692"/>
    </source>
</evidence>
<keyword evidence="7" id="KW-1185">Reference proteome</keyword>
<keyword evidence="4 5" id="KW-0472">Membrane</keyword>
<feature type="transmembrane region" description="Helical" evidence="5">
    <location>
        <begin position="58"/>
        <end position="75"/>
    </location>
</feature>
<evidence type="ECO:0000256" key="1">
    <source>
        <dbReference type="ARBA" id="ARBA00004141"/>
    </source>
</evidence>
<dbReference type="KEGG" id="pmuc:ING2E5A_1853"/>
<dbReference type="InterPro" id="IPR002657">
    <property type="entry name" value="BilAc:Na_symport/Acr3"/>
</dbReference>
<feature type="transmembrane region" description="Helical" evidence="5">
    <location>
        <begin position="213"/>
        <end position="233"/>
    </location>
</feature>
<organism evidence="6 7">
    <name type="scientific">Petrimonas mucosa</name>
    <dbReference type="NCBI Taxonomy" id="1642646"/>
    <lineage>
        <taxon>Bacteria</taxon>
        <taxon>Pseudomonadati</taxon>
        <taxon>Bacteroidota</taxon>
        <taxon>Bacteroidia</taxon>
        <taxon>Bacteroidales</taxon>
        <taxon>Dysgonomonadaceae</taxon>
        <taxon>Petrimonas</taxon>
    </lineage>
</organism>
<accession>A0A1G4G821</accession>
<feature type="transmembrane region" description="Helical" evidence="5">
    <location>
        <begin position="30"/>
        <end position="46"/>
    </location>
</feature>
<dbReference type="EMBL" id="LT608328">
    <property type="protein sequence ID" value="SCM58539.1"/>
    <property type="molecule type" value="Genomic_DNA"/>
</dbReference>
<dbReference type="STRING" id="1642646.ING2E5A_1853"/>
<dbReference type="Pfam" id="PF01758">
    <property type="entry name" value="SBF"/>
    <property type="match status" value="1"/>
</dbReference>
<feature type="transmembrane region" description="Helical" evidence="5">
    <location>
        <begin position="146"/>
        <end position="167"/>
    </location>
</feature>
<feature type="transmembrane region" description="Helical" evidence="5">
    <location>
        <begin position="187"/>
        <end position="207"/>
    </location>
</feature>
<name>A0A1G4G821_9BACT</name>
<dbReference type="RefSeq" id="WP_071137109.1">
    <property type="nucleotide sequence ID" value="NZ_DUQN01000097.1"/>
</dbReference>
<feature type="transmembrane region" description="Helical" evidence="5">
    <location>
        <begin position="81"/>
        <end position="105"/>
    </location>
</feature>
<proteinExistence type="predicted"/>
<evidence type="ECO:0000256" key="4">
    <source>
        <dbReference type="ARBA" id="ARBA00023136"/>
    </source>
</evidence>
<evidence type="ECO:0000313" key="7">
    <source>
        <dbReference type="Proteomes" id="UP000178485"/>
    </source>
</evidence>
<evidence type="ECO:0000313" key="6">
    <source>
        <dbReference type="EMBL" id="SCM58539.1"/>
    </source>
</evidence>
<gene>
    <name evidence="6" type="ORF">ING2E5A_1853</name>
</gene>
<evidence type="ECO:0000256" key="3">
    <source>
        <dbReference type="ARBA" id="ARBA00022989"/>
    </source>
</evidence>
<feature type="transmembrane region" description="Helical" evidence="5">
    <location>
        <begin position="112"/>
        <end position="134"/>
    </location>
</feature>
<protein>
    <submittedName>
        <fullName evidence="6">Bile acid:sodium symporter</fullName>
    </submittedName>
</protein>
<sequence length="301" mass="33248">MQHFLEKYLLPIAMVIGIAFHNQLATLSPFTPYLVSLMLFITYCRISWADIQLTRFHYILLAIQYLGSALVYLAIRPLNETVAQAVMICILAPTATSAPVVANILGGNIASVAAFSMFSNISVAFVAPLYLSLIGHSGSEVPFLTSFWYIFRKVVPVIVLPLLVALFLKRTAPAFHRKVRSAQVLSFYTWAAALTIVIGNVVNFVVAQNAESHTIEIIIGISSLIVCLLQFGTGRKIGGRFDRIIAGGQGLGQKNTILAIWLTQTYLNPLASLGPGLYVLWQNLVNSYQIWRKTRKSEKKS</sequence>
<reference evidence="6 7" key="1">
    <citation type="submission" date="2016-08" db="EMBL/GenBank/DDBJ databases">
        <authorList>
            <person name="Seilhamer J.J."/>
        </authorList>
    </citation>
    <scope>NUCLEOTIDE SEQUENCE [LARGE SCALE GENOMIC DNA]</scope>
    <source>
        <strain evidence="6">ING2-E5A</strain>
    </source>
</reference>
<keyword evidence="2 5" id="KW-0812">Transmembrane</keyword>
<dbReference type="Gene3D" id="1.20.1530.20">
    <property type="match status" value="1"/>
</dbReference>
<dbReference type="GO" id="GO:0016020">
    <property type="term" value="C:membrane"/>
    <property type="evidence" value="ECO:0007669"/>
    <property type="project" value="UniProtKB-SubCell"/>
</dbReference>
<keyword evidence="3 5" id="KW-1133">Transmembrane helix</keyword>
<dbReference type="AlphaFoldDB" id="A0A1G4G821"/>
<comment type="subcellular location">
    <subcellularLocation>
        <location evidence="1">Membrane</location>
        <topology evidence="1">Multi-pass membrane protein</topology>
    </subcellularLocation>
</comment>
<dbReference type="Proteomes" id="UP000178485">
    <property type="component" value="Chromosome i"/>
</dbReference>